<proteinExistence type="predicted"/>
<dbReference type="RefSeq" id="WP_289817986.1">
    <property type="nucleotide sequence ID" value="NZ_JAUEHU010000010.1"/>
</dbReference>
<evidence type="ECO:0000313" key="4">
    <source>
        <dbReference type="Proteomes" id="UP001167864"/>
    </source>
</evidence>
<evidence type="ECO:0000259" key="1">
    <source>
        <dbReference type="Pfam" id="PF00496"/>
    </source>
</evidence>
<gene>
    <name evidence="3" type="ORF">QVN42_11495</name>
</gene>
<comment type="caution">
    <text evidence="3">The sequence shown here is derived from an EMBL/GenBank/DDBJ whole genome shotgun (WGS) entry which is preliminary data.</text>
</comment>
<protein>
    <submittedName>
        <fullName evidence="3">SgrR family transcriptional regulator</fullName>
    </submittedName>
</protein>
<accession>A0AAW7JYW0</accession>
<dbReference type="SUPFAM" id="SSF53850">
    <property type="entry name" value="Periplasmic binding protein-like II"/>
    <property type="match status" value="1"/>
</dbReference>
<dbReference type="PANTHER" id="PTHR30290:SF19">
    <property type="entry name" value="ABC TRANSPORTER PERIPLASMIC BINDING PROTEIN"/>
    <property type="match status" value="1"/>
</dbReference>
<dbReference type="GO" id="GO:1904680">
    <property type="term" value="F:peptide transmembrane transporter activity"/>
    <property type="evidence" value="ECO:0007669"/>
    <property type="project" value="TreeGrafter"/>
</dbReference>
<feature type="domain" description="Solute-binding protein family 5" evidence="1">
    <location>
        <begin position="165"/>
        <end position="361"/>
    </location>
</feature>
<dbReference type="InterPro" id="IPR039424">
    <property type="entry name" value="SBP_5"/>
</dbReference>
<organism evidence="3 4">
    <name type="scientific">Yersinia nurmii</name>
    <dbReference type="NCBI Taxonomy" id="685706"/>
    <lineage>
        <taxon>Bacteria</taxon>
        <taxon>Pseudomonadati</taxon>
        <taxon>Pseudomonadota</taxon>
        <taxon>Gammaproteobacteria</taxon>
        <taxon>Enterobacterales</taxon>
        <taxon>Yersiniaceae</taxon>
        <taxon>Yersinia</taxon>
    </lineage>
</organism>
<evidence type="ECO:0000313" key="3">
    <source>
        <dbReference type="EMBL" id="MDN0088003.1"/>
    </source>
</evidence>
<dbReference type="InterPro" id="IPR000914">
    <property type="entry name" value="SBP_5_dom"/>
</dbReference>
<sequence length="577" mass="66555">MRIFHRLAQYQRLYQEFGYQAGNTTVSELARLFFCSDRHTRTLIQKFEEQGWLSWDAQVGRGKRAQIHCLKTPDELRATYLRQLLQQGDHQGAFQLAQLEPQRLHALLSPHMGGQWQADSPVLRIPYYRELEPLVPLETTGRAEQHLIYTLHAGLTRFQTGDPLPKPDLAHHWHISDDGLTWQFFLRSQLRWHNGDPISGAQLLETFHILRNHPRGQPGLANVKSITLPHALCVQFTLEYPDYWLAHRMADLPYRLFHPEYPSVGAGPFKVADFEKHLIRLEQHEFYHLQHPYLDSIEYWISPQLPDVVVNGSSQHPVSITIGQSEDMPLAKPVQRSTSLGFCYLAMSLKRGQLNSQQARKIMMLIQASGFLANLSIQRGIIIPSEEMLPGWPIPRFPEDKSITLPKRLILFYQQPAELTMVASELKKLLAEHGCELEIQFCANKHWQSVNQCEQADLLMSDHLVGESREATMESWLRHDFLWQGILPADLLLWQQQSLLQIQQVKAPSERYALLREHYLQLMSTGLVLPLLNYQYQVSAPPRIKGVTLTAYGWFDFCQAWLPPTPESSLNNAILEN</sequence>
<dbReference type="Pfam" id="PF12793">
    <property type="entry name" value="SgrR_N"/>
    <property type="match status" value="1"/>
</dbReference>
<dbReference type="InterPro" id="IPR025370">
    <property type="entry name" value="SgrR_HTH_N"/>
</dbReference>
<feature type="domain" description="Transcriptional regulator SgrR N-terminal HTH" evidence="2">
    <location>
        <begin position="7"/>
        <end position="119"/>
    </location>
</feature>
<dbReference type="AlphaFoldDB" id="A0AAW7JYW0"/>
<dbReference type="GO" id="GO:0015833">
    <property type="term" value="P:peptide transport"/>
    <property type="evidence" value="ECO:0007669"/>
    <property type="project" value="TreeGrafter"/>
</dbReference>
<evidence type="ECO:0000259" key="2">
    <source>
        <dbReference type="Pfam" id="PF12793"/>
    </source>
</evidence>
<name>A0AAW7JYW0_9GAMM</name>
<dbReference type="Gene3D" id="3.40.190.10">
    <property type="entry name" value="Periplasmic binding protein-like II"/>
    <property type="match status" value="1"/>
</dbReference>
<dbReference type="Proteomes" id="UP001167864">
    <property type="component" value="Unassembled WGS sequence"/>
</dbReference>
<dbReference type="EMBL" id="JAUEHU010000010">
    <property type="protein sequence ID" value="MDN0088003.1"/>
    <property type="molecule type" value="Genomic_DNA"/>
</dbReference>
<dbReference type="Pfam" id="PF00496">
    <property type="entry name" value="SBP_bac_5"/>
    <property type="match status" value="1"/>
</dbReference>
<dbReference type="PANTHER" id="PTHR30290">
    <property type="entry name" value="PERIPLASMIC BINDING COMPONENT OF ABC TRANSPORTER"/>
    <property type="match status" value="1"/>
</dbReference>
<reference evidence="3" key="1">
    <citation type="submission" date="2023-06" db="EMBL/GenBank/DDBJ databases">
        <authorList>
            <person name="Polev D.E."/>
            <person name="Saitova A.T."/>
            <person name="Bogumilchik E.A."/>
            <person name="Kokorina G.I."/>
            <person name="Voskresenskaia E.A."/>
        </authorList>
    </citation>
    <scope>NUCLEOTIDE SEQUENCE</scope>
    <source>
        <strain evidence="3">2145 StPb PI</strain>
    </source>
</reference>